<evidence type="ECO:0000313" key="2">
    <source>
        <dbReference type="Proteomes" id="UP000198420"/>
    </source>
</evidence>
<dbReference type="EMBL" id="FZNP01000011">
    <property type="protein sequence ID" value="SNS14327.1"/>
    <property type="molecule type" value="Genomic_DNA"/>
</dbReference>
<name>A0A239C243_9ACTN</name>
<dbReference type="SUPFAM" id="SSF53474">
    <property type="entry name" value="alpha/beta-Hydrolases"/>
    <property type="match status" value="1"/>
</dbReference>
<proteinExistence type="predicted"/>
<dbReference type="RefSeq" id="WP_089314737.1">
    <property type="nucleotide sequence ID" value="NZ_FZNP01000011.1"/>
</dbReference>
<dbReference type="OrthoDB" id="9808398at2"/>
<organism evidence="1 2">
    <name type="scientific">Actinomadura mexicana</name>
    <dbReference type="NCBI Taxonomy" id="134959"/>
    <lineage>
        <taxon>Bacteria</taxon>
        <taxon>Bacillati</taxon>
        <taxon>Actinomycetota</taxon>
        <taxon>Actinomycetes</taxon>
        <taxon>Streptosporangiales</taxon>
        <taxon>Thermomonosporaceae</taxon>
        <taxon>Actinomadura</taxon>
    </lineage>
</organism>
<sequence>MSLWTDSLGTETRFRDAAGWRTRSIEAGEGDAVILMGGLTGHAEGFLRNVVPLSERGLRVYAIDVRVRHRRRATAV</sequence>
<dbReference type="Gene3D" id="3.40.50.1820">
    <property type="entry name" value="alpha/beta hydrolase"/>
    <property type="match status" value="1"/>
</dbReference>
<evidence type="ECO:0008006" key="3">
    <source>
        <dbReference type="Google" id="ProtNLM"/>
    </source>
</evidence>
<evidence type="ECO:0000313" key="1">
    <source>
        <dbReference type="EMBL" id="SNS14327.1"/>
    </source>
</evidence>
<gene>
    <name evidence="1" type="ORF">SAMN06265355_111240</name>
</gene>
<dbReference type="InterPro" id="IPR029058">
    <property type="entry name" value="AB_hydrolase_fold"/>
</dbReference>
<keyword evidence="2" id="KW-1185">Reference proteome</keyword>
<accession>A0A239C243</accession>
<dbReference type="AlphaFoldDB" id="A0A239C243"/>
<protein>
    <recommendedName>
        <fullName evidence="3">Alpha/beta hydrolase family protein</fullName>
    </recommendedName>
</protein>
<dbReference type="Proteomes" id="UP000198420">
    <property type="component" value="Unassembled WGS sequence"/>
</dbReference>
<reference evidence="2" key="1">
    <citation type="submission" date="2017-06" db="EMBL/GenBank/DDBJ databases">
        <authorList>
            <person name="Varghese N."/>
            <person name="Submissions S."/>
        </authorList>
    </citation>
    <scope>NUCLEOTIDE SEQUENCE [LARGE SCALE GENOMIC DNA]</scope>
    <source>
        <strain evidence="2">DSM 44485</strain>
    </source>
</reference>